<evidence type="ECO:0000313" key="2">
    <source>
        <dbReference type="Proteomes" id="UP001231109"/>
    </source>
</evidence>
<sequence>MTEKKQVEINLRILTRKAPAVHLDRPTLFGLQEKENFLLHAGKELNGMLAFDTKVLCKEVDGMARCLGSQVYGSGTTKHLYITWRFEDGEQEIINRLKVVLLISWPLVKQSLRQNTILVTDGSSPEWGVLKNWHALGVGEHWAILNN</sequence>
<protein>
    <submittedName>
        <fullName evidence="1">DUF5990 family protein</fullName>
    </submittedName>
</protein>
<keyword evidence="2" id="KW-1185">Reference proteome</keyword>
<organism evidence="1 2">
    <name type="scientific">Rheinheimera baltica</name>
    <dbReference type="NCBI Taxonomy" id="67576"/>
    <lineage>
        <taxon>Bacteria</taxon>
        <taxon>Pseudomonadati</taxon>
        <taxon>Pseudomonadota</taxon>
        <taxon>Gammaproteobacteria</taxon>
        <taxon>Chromatiales</taxon>
        <taxon>Chromatiaceae</taxon>
        <taxon>Rheinheimera</taxon>
    </lineage>
</organism>
<evidence type="ECO:0000313" key="1">
    <source>
        <dbReference type="EMBL" id="MDP5134767.1"/>
    </source>
</evidence>
<reference evidence="1 2" key="1">
    <citation type="submission" date="2022-11" db="EMBL/GenBank/DDBJ databases">
        <title>Viruses from the air-sea interface of a natural surface slick.</title>
        <authorList>
            <person name="Rahlff J."/>
            <person name="Holmfeldt K."/>
        </authorList>
    </citation>
    <scope>NUCLEOTIDE SEQUENCE [LARGE SCALE GENOMIC DNA]</scope>
    <source>
        <strain evidence="1 2">SMS4</strain>
    </source>
</reference>
<comment type="caution">
    <text evidence="1">The sequence shown here is derived from an EMBL/GenBank/DDBJ whole genome shotgun (WGS) entry which is preliminary data.</text>
</comment>
<dbReference type="RefSeq" id="WP_305973513.1">
    <property type="nucleotide sequence ID" value="NZ_JAPJDZ010000003.1"/>
</dbReference>
<proteinExistence type="predicted"/>
<dbReference type="EMBL" id="JAPJDZ010000003">
    <property type="protein sequence ID" value="MDP5134767.1"/>
    <property type="molecule type" value="Genomic_DNA"/>
</dbReference>
<gene>
    <name evidence="1" type="ORF">ORJ04_02250</name>
</gene>
<dbReference type="Pfam" id="PF19452">
    <property type="entry name" value="DUF5990"/>
    <property type="match status" value="1"/>
</dbReference>
<dbReference type="Proteomes" id="UP001231109">
    <property type="component" value="Unassembled WGS sequence"/>
</dbReference>
<dbReference type="InterPro" id="IPR046032">
    <property type="entry name" value="DUF5990"/>
</dbReference>
<name>A0ABT9HUG5_9GAMM</name>
<accession>A0ABT9HUG5</accession>